<proteinExistence type="predicted"/>
<dbReference type="InterPro" id="IPR011051">
    <property type="entry name" value="RmlC_Cupin_sf"/>
</dbReference>
<dbReference type="InterPro" id="IPR014710">
    <property type="entry name" value="RmlC-like_jellyroll"/>
</dbReference>
<protein>
    <submittedName>
        <fullName evidence="1">Various environmental stresses-induced protein Ves</fullName>
    </submittedName>
</protein>
<dbReference type="PANTHER" id="PTHR37943">
    <property type="entry name" value="PROTEIN VES"/>
    <property type="match status" value="1"/>
</dbReference>
<evidence type="ECO:0000313" key="1">
    <source>
        <dbReference type="EMBL" id="SEH54279.1"/>
    </source>
</evidence>
<accession>A0A1H6IXN4</accession>
<dbReference type="InterPro" id="IPR010282">
    <property type="entry name" value="Uncharacterised_HutD/Ves"/>
</dbReference>
<dbReference type="Pfam" id="PF05962">
    <property type="entry name" value="HutD"/>
    <property type="match status" value="1"/>
</dbReference>
<gene>
    <name evidence="1" type="ORF">SAMN02927937_00091</name>
</gene>
<organism evidence="1 2">
    <name type="scientific">Paenimyroides marinum</name>
    <dbReference type="NCBI Taxonomy" id="1159016"/>
    <lineage>
        <taxon>Bacteria</taxon>
        <taxon>Pseudomonadati</taxon>
        <taxon>Bacteroidota</taxon>
        <taxon>Flavobacteriia</taxon>
        <taxon>Flavobacteriales</taxon>
        <taxon>Flavobacteriaceae</taxon>
        <taxon>Paenimyroides</taxon>
    </lineage>
</organism>
<reference evidence="1 2" key="1">
    <citation type="submission" date="2016-10" db="EMBL/GenBank/DDBJ databases">
        <authorList>
            <person name="de Groot N.N."/>
        </authorList>
    </citation>
    <scope>NUCLEOTIDE SEQUENCE [LARGE SCALE GENOMIC DNA]</scope>
    <source>
        <strain evidence="1 2">CGMCC 1.10825</strain>
    </source>
</reference>
<evidence type="ECO:0000313" key="2">
    <source>
        <dbReference type="Proteomes" id="UP000199634"/>
    </source>
</evidence>
<name>A0A1H6IXN4_9FLAO</name>
<dbReference type="STRING" id="1159016.SAMN02927937_00091"/>
<dbReference type="AlphaFoldDB" id="A0A1H6IXN4"/>
<dbReference type="PANTHER" id="PTHR37943:SF1">
    <property type="entry name" value="PROTEIN VES"/>
    <property type="match status" value="1"/>
</dbReference>
<dbReference type="RefSeq" id="WP_091095201.1">
    <property type="nucleotide sequence ID" value="NZ_FNXE01000001.1"/>
</dbReference>
<dbReference type="Proteomes" id="UP000199634">
    <property type="component" value="Unassembled WGS sequence"/>
</dbReference>
<dbReference type="EMBL" id="FNXE01000001">
    <property type="protein sequence ID" value="SEH54279.1"/>
    <property type="molecule type" value="Genomic_DNA"/>
</dbReference>
<dbReference type="SUPFAM" id="SSF51182">
    <property type="entry name" value="RmlC-like cupins"/>
    <property type="match status" value="1"/>
</dbReference>
<keyword evidence="2" id="KW-1185">Reference proteome</keyword>
<dbReference type="Gene3D" id="2.60.120.10">
    <property type="entry name" value="Jelly Rolls"/>
    <property type="match status" value="1"/>
</dbReference>
<sequence>MKITHISKNNIEANSWDGGKTYEYFIYPPGSNYSERNFLFRISAASIEKEPSYFTRFENFNRFLVMLDNDLNIQRNRVEEHYSKQEIFKFDSNDEIISYSKGSDFNLMVHQSIKDVKVFLLNGTMNQRDSFQFLFAKEEALVKVNQQEILLKANDLLVIENTEEEEIQIHSDTTIIAGSLT</sequence>
<dbReference type="OrthoDB" id="9786443at2"/>